<gene>
    <name evidence="2" type="ORF">MYAER_4289</name>
</gene>
<dbReference type="EC" id="2.4.1.-" evidence="2"/>
<reference evidence="2 3" key="1">
    <citation type="journal article" date="2015" name="Genome Announc.">
        <title>Complete Genome Sequence of Microcystis aeruginosa NIES-2549, a Bloom-Forming Cyanobacterium from Lake Kasumigaura, Japan.</title>
        <authorList>
            <person name="Yamaguchi H."/>
            <person name="Suzuki S."/>
            <person name="Tanabe Y."/>
            <person name="Osana Y."/>
            <person name="Shimura Y."/>
            <person name="Ishida K."/>
            <person name="Kawachi M."/>
        </authorList>
    </citation>
    <scope>NUCLEOTIDE SEQUENCE [LARGE SCALE GENOMIC DNA]</scope>
    <source>
        <strain evidence="2 3">NIES-2549</strain>
    </source>
</reference>
<evidence type="ECO:0000313" key="2">
    <source>
        <dbReference type="EMBL" id="AKE66611.1"/>
    </source>
</evidence>
<keyword evidence="2" id="KW-0328">Glycosyltransferase</keyword>
<dbReference type="CDD" id="cd03801">
    <property type="entry name" value="GT4_PimA-like"/>
    <property type="match status" value="1"/>
</dbReference>
<dbReference type="SUPFAM" id="SSF53756">
    <property type="entry name" value="UDP-Glycosyltransferase/glycogen phosphorylase"/>
    <property type="match status" value="1"/>
</dbReference>
<dbReference type="Pfam" id="PF13692">
    <property type="entry name" value="Glyco_trans_1_4"/>
    <property type="match status" value="1"/>
</dbReference>
<organism evidence="2 3">
    <name type="scientific">Microcystis aeruginosa NIES-2549</name>
    <dbReference type="NCBI Taxonomy" id="1641812"/>
    <lineage>
        <taxon>Bacteria</taxon>
        <taxon>Bacillati</taxon>
        <taxon>Cyanobacteriota</taxon>
        <taxon>Cyanophyceae</taxon>
        <taxon>Oscillatoriophycideae</taxon>
        <taxon>Chroococcales</taxon>
        <taxon>Microcystaceae</taxon>
        <taxon>Microcystis</taxon>
    </lineage>
</organism>
<evidence type="ECO:0000313" key="3">
    <source>
        <dbReference type="Proteomes" id="UP000034103"/>
    </source>
</evidence>
<name>A0A0F6U8K6_MICAE</name>
<evidence type="ECO:0000259" key="1">
    <source>
        <dbReference type="Pfam" id="PF13439"/>
    </source>
</evidence>
<sequence length="405" mass="45634">MNILMISSTFPYPPSKGGTQGRTFNLLKYLSKNHDITLIVQRTADVSDEEVEKLGKFVSELVVFPRPRDAKTGIISKLHRLAQFLQTGTPPNVLFGYSQEMQNWIDRAVKSQKFPVITSEHSVNEIYIRPQWKQQIRTVIDVHSSLYQTGKSQLEIGVSSQELRDRLYLPLLRRYEQKTVQKFSKIVVTTDDDQKQMEEFAPNGEIYLIPNAVDLDLFPYRTEDPSGHNLVFIGGLDYWVNIDAACFLAREILPRIQITYPDTTLTLVGANPSLEVQELTKLKGVIVTGRVPSMTTYLHQATVAVIPLRTGFGMKFKTLESMAAGVPVVASDRGLEGLTVEGNNVPLAALRANSIEEYCTAISSLFESAELREKLSRNARKLIEDNYTWQQAATKYEQVLVADIC</sequence>
<dbReference type="EMBL" id="CP011304">
    <property type="protein sequence ID" value="AKE66611.1"/>
    <property type="molecule type" value="Genomic_DNA"/>
</dbReference>
<dbReference type="PATRIC" id="fig|1641812.3.peg.4429"/>
<dbReference type="InterPro" id="IPR028098">
    <property type="entry name" value="Glyco_trans_4-like_N"/>
</dbReference>
<protein>
    <submittedName>
        <fullName evidence="2">Glycosyltransferase</fullName>
        <ecNumber evidence="2">2.4.1.-</ecNumber>
    </submittedName>
</protein>
<accession>A0A0F6U8K6</accession>
<dbReference type="PANTHER" id="PTHR12526">
    <property type="entry name" value="GLYCOSYLTRANSFERASE"/>
    <property type="match status" value="1"/>
</dbReference>
<feature type="domain" description="Glycosyltransferase subfamily 4-like N-terminal" evidence="1">
    <location>
        <begin position="17"/>
        <end position="216"/>
    </location>
</feature>
<keyword evidence="2" id="KW-0808">Transferase</keyword>
<dbReference type="Gene3D" id="3.40.50.2000">
    <property type="entry name" value="Glycogen Phosphorylase B"/>
    <property type="match status" value="2"/>
</dbReference>
<dbReference type="AlphaFoldDB" id="A0A0F6U8K6"/>
<dbReference type="RefSeq" id="WP_080949793.1">
    <property type="nucleotide sequence ID" value="NZ_CP011304.1"/>
</dbReference>
<proteinExistence type="predicted"/>
<dbReference type="HOGENOM" id="CLU_028014_3_0_3"/>
<dbReference type="GO" id="GO:0016757">
    <property type="term" value="F:glycosyltransferase activity"/>
    <property type="evidence" value="ECO:0007669"/>
    <property type="project" value="UniProtKB-KW"/>
</dbReference>
<dbReference type="Proteomes" id="UP000034103">
    <property type="component" value="Chromosome"/>
</dbReference>
<dbReference type="PANTHER" id="PTHR12526:SF600">
    <property type="entry name" value="GLYCOSYL TRANSFERASE GROUP 1"/>
    <property type="match status" value="1"/>
</dbReference>
<dbReference type="Pfam" id="PF13439">
    <property type="entry name" value="Glyco_transf_4"/>
    <property type="match status" value="1"/>
</dbReference>